<accession>A0AAN9UXD7</accession>
<feature type="signal peptide" evidence="5">
    <location>
        <begin position="1"/>
        <end position="22"/>
    </location>
</feature>
<dbReference type="EMBL" id="JAKJXP020000009">
    <property type="protein sequence ID" value="KAK7756073.1"/>
    <property type="molecule type" value="Genomic_DNA"/>
</dbReference>
<dbReference type="SUPFAM" id="SSF82171">
    <property type="entry name" value="DPP6 N-terminal domain-like"/>
    <property type="match status" value="1"/>
</dbReference>
<dbReference type="InterPro" id="IPR011042">
    <property type="entry name" value="6-blade_b-propeller_TolB-like"/>
</dbReference>
<keyword evidence="2" id="KW-0378">Hydrolase</keyword>
<evidence type="ECO:0000256" key="2">
    <source>
        <dbReference type="ARBA" id="ARBA00022801"/>
    </source>
</evidence>
<feature type="chain" id="PRO_5042864684" evidence="5">
    <location>
        <begin position="23"/>
        <end position="510"/>
    </location>
</feature>
<evidence type="ECO:0000256" key="5">
    <source>
        <dbReference type="SAM" id="SignalP"/>
    </source>
</evidence>
<evidence type="ECO:0000313" key="6">
    <source>
        <dbReference type="EMBL" id="KAK7756073.1"/>
    </source>
</evidence>
<dbReference type="GO" id="GO:0004252">
    <property type="term" value="F:serine-type endopeptidase activity"/>
    <property type="evidence" value="ECO:0007669"/>
    <property type="project" value="TreeGrafter"/>
</dbReference>
<dbReference type="AlphaFoldDB" id="A0AAN9UXD7"/>
<evidence type="ECO:0000256" key="3">
    <source>
        <dbReference type="ARBA" id="ARBA00022825"/>
    </source>
</evidence>
<dbReference type="Gene3D" id="3.40.50.1820">
    <property type="entry name" value="alpha/beta hydrolase"/>
    <property type="match status" value="1"/>
</dbReference>
<dbReference type="InterPro" id="IPR011659">
    <property type="entry name" value="WD40"/>
</dbReference>
<keyword evidence="3" id="KW-0720">Serine protease</keyword>
<dbReference type="InterPro" id="IPR029058">
    <property type="entry name" value="AB_hydrolase_fold"/>
</dbReference>
<comment type="caution">
    <text evidence="6">The sequence shown here is derived from an EMBL/GenBank/DDBJ whole genome shotgun (WGS) entry which is preliminary data.</text>
</comment>
<proteinExistence type="predicted"/>
<dbReference type="Gene3D" id="2.120.10.30">
    <property type="entry name" value="TolB, C-terminal domain"/>
    <property type="match status" value="1"/>
</dbReference>
<evidence type="ECO:0000256" key="4">
    <source>
        <dbReference type="ARBA" id="ARBA00023180"/>
    </source>
</evidence>
<keyword evidence="7" id="KW-1185">Reference proteome</keyword>
<dbReference type="GO" id="GO:0006508">
    <property type="term" value="P:proteolysis"/>
    <property type="evidence" value="ECO:0007669"/>
    <property type="project" value="UniProtKB-KW"/>
</dbReference>
<dbReference type="Pfam" id="PF07676">
    <property type="entry name" value="PD40"/>
    <property type="match status" value="1"/>
</dbReference>
<dbReference type="PANTHER" id="PTHR42776:SF11">
    <property type="entry name" value="DIPEPTIDYL-PEPTIDASE 5-RELATED"/>
    <property type="match status" value="1"/>
</dbReference>
<evidence type="ECO:0000256" key="1">
    <source>
        <dbReference type="ARBA" id="ARBA00022670"/>
    </source>
</evidence>
<keyword evidence="4" id="KW-0325">Glycoprotein</keyword>
<protein>
    <submittedName>
        <fullName evidence="6">Dipeptidyl-peptidase 5</fullName>
    </submittedName>
</protein>
<keyword evidence="5" id="KW-0732">Signal</keyword>
<evidence type="ECO:0000313" key="7">
    <source>
        <dbReference type="Proteomes" id="UP001320420"/>
    </source>
</evidence>
<name>A0AAN9UXD7_9PEZI</name>
<sequence length="510" mass="55233">MKQISSSLAAAVALAALSRVSALTPEGMLAANRYSDAAPNPSGEFALFTVSNYSFDTKESSSVWKKLDLTTGDISVWYEGSDISEVAFVGPTPSSIIYVNGTNEEDNGGISLYSADALDLSKAKLVASLPAPYSGLKAAQTASGDIHFLVYSKAYPNGTAYNEALASTPASTARIYTSIYVRHWDTWLTPDRNAVFGGVLKGGNGSYALSGDLKNYVTGISNVTSAESPYDQSDQNDYDISPDGSAIIFNTKDISLPLANYTSTQIYYVPFNGFAKDAVPINPRGGTKYPEAQGASTTPRFSPSGKKIAYLQQNGIAYESDRNILYVADADPENFNVTSLALNWDRSPDSLAWSKDSETVFVAAPDLGRERIFPLPLTAGDSYEPQNITDEGVPAAFYVLPDESLLVSDSKIWTSRDIYAVSPKGEVTQTYFQANLVDPALAGLGPEIVSEFHYETNTSEIKQQAFIIYPENFDASKSYPLAFLPHGGPQGAWYNSWSTRWNFKVWADQG</sequence>
<dbReference type="SUPFAM" id="SSF53474">
    <property type="entry name" value="alpha/beta-Hydrolases"/>
    <property type="match status" value="1"/>
</dbReference>
<organism evidence="6 7">
    <name type="scientific">Diatrype stigma</name>
    <dbReference type="NCBI Taxonomy" id="117547"/>
    <lineage>
        <taxon>Eukaryota</taxon>
        <taxon>Fungi</taxon>
        <taxon>Dikarya</taxon>
        <taxon>Ascomycota</taxon>
        <taxon>Pezizomycotina</taxon>
        <taxon>Sordariomycetes</taxon>
        <taxon>Xylariomycetidae</taxon>
        <taxon>Xylariales</taxon>
        <taxon>Diatrypaceae</taxon>
        <taxon>Diatrype</taxon>
    </lineage>
</organism>
<gene>
    <name evidence="6" type="primary">dpp5_1</name>
    <name evidence="6" type="ORF">SLS62_002016</name>
</gene>
<reference evidence="6 7" key="1">
    <citation type="submission" date="2024-02" db="EMBL/GenBank/DDBJ databases">
        <title>De novo assembly and annotation of 12 fungi associated with fruit tree decline syndrome in Ontario, Canada.</title>
        <authorList>
            <person name="Sulman M."/>
            <person name="Ellouze W."/>
            <person name="Ilyukhin E."/>
        </authorList>
    </citation>
    <scope>NUCLEOTIDE SEQUENCE [LARGE SCALE GENOMIC DNA]</scope>
    <source>
        <strain evidence="6 7">M11/M66-122</strain>
    </source>
</reference>
<keyword evidence="1" id="KW-0645">Protease</keyword>
<dbReference type="Proteomes" id="UP001320420">
    <property type="component" value="Unassembled WGS sequence"/>
</dbReference>
<dbReference type="PANTHER" id="PTHR42776">
    <property type="entry name" value="SERINE PEPTIDASE S9 FAMILY MEMBER"/>
    <property type="match status" value="1"/>
</dbReference>